<organism evidence="4 5">
    <name type="scientific">Desulfofundulus kuznetsovii (strain DSM 6115 / VKM B-1805 / 17)</name>
    <name type="common">Desulfotomaculum kuznetsovii</name>
    <dbReference type="NCBI Taxonomy" id="760568"/>
    <lineage>
        <taxon>Bacteria</taxon>
        <taxon>Bacillati</taxon>
        <taxon>Bacillota</taxon>
        <taxon>Clostridia</taxon>
        <taxon>Eubacteriales</taxon>
        <taxon>Peptococcaceae</taxon>
        <taxon>Desulfofundulus</taxon>
    </lineage>
</organism>
<dbReference type="GO" id="GO:0046872">
    <property type="term" value="F:metal ion binding"/>
    <property type="evidence" value="ECO:0007669"/>
    <property type="project" value="UniProtKB-KW"/>
</dbReference>
<dbReference type="PANTHER" id="PTHR46470">
    <property type="entry name" value="N-ACYLNEURAMINATE-9-PHOSPHATASE"/>
    <property type="match status" value="1"/>
</dbReference>
<dbReference type="PANTHER" id="PTHR46470:SF2">
    <property type="entry name" value="GLYCERALDEHYDE 3-PHOSPHATE PHOSPHATASE"/>
    <property type="match status" value="1"/>
</dbReference>
<evidence type="ECO:0000256" key="2">
    <source>
        <dbReference type="ARBA" id="ARBA00022801"/>
    </source>
</evidence>
<proteinExistence type="predicted"/>
<gene>
    <name evidence="4" type="ordered locus">Desku_1735</name>
</gene>
<dbReference type="SFLD" id="SFLDS00003">
    <property type="entry name" value="Haloacid_Dehalogenase"/>
    <property type="match status" value="1"/>
</dbReference>
<protein>
    <submittedName>
        <fullName evidence="4">Haloacid dehalogenase domain protein hydrolase</fullName>
    </submittedName>
</protein>
<evidence type="ECO:0000256" key="3">
    <source>
        <dbReference type="ARBA" id="ARBA00022842"/>
    </source>
</evidence>
<evidence type="ECO:0000313" key="5">
    <source>
        <dbReference type="Proteomes" id="UP000009229"/>
    </source>
</evidence>
<dbReference type="Gene3D" id="1.10.150.520">
    <property type="match status" value="1"/>
</dbReference>
<dbReference type="SFLD" id="SFLDG01129">
    <property type="entry name" value="C1.5:_HAD__Beta-PGM__Phosphata"/>
    <property type="match status" value="1"/>
</dbReference>
<evidence type="ECO:0000256" key="1">
    <source>
        <dbReference type="ARBA" id="ARBA00022723"/>
    </source>
</evidence>
<dbReference type="InterPro" id="IPR051400">
    <property type="entry name" value="HAD-like_hydrolase"/>
</dbReference>
<name>A0AAU8PI25_DESK7</name>
<reference evidence="5" key="1">
    <citation type="submission" date="2011-05" db="EMBL/GenBank/DDBJ databases">
        <title>Complete sequence of Desulfotomaculum kuznetsovii DSM 6115.</title>
        <authorList>
            <person name="Lucas S."/>
            <person name="Han J."/>
            <person name="Lapidus A."/>
            <person name="Cheng J.-F."/>
            <person name="Goodwin L."/>
            <person name="Pitluck S."/>
            <person name="Peters L."/>
            <person name="Mikhailova N."/>
            <person name="Lu M."/>
            <person name="Saunders E."/>
            <person name="Han C."/>
            <person name="Tapia R."/>
            <person name="Land M."/>
            <person name="Hauser L."/>
            <person name="Kyrpides N."/>
            <person name="Ivanova N."/>
            <person name="Pagani I."/>
            <person name="Nazina T."/>
            <person name="Ivanova A."/>
            <person name="Parshina S."/>
            <person name="Kuever J."/>
            <person name="Muyzer G."/>
            <person name="Plugge C."/>
            <person name="Stams A."/>
            <person name="Woyke T."/>
        </authorList>
    </citation>
    <scope>NUCLEOTIDE SEQUENCE [LARGE SCALE GENOMIC DNA]</scope>
    <source>
        <strain evidence="5">DSM 6115 / VKM B-1805 / 17</strain>
    </source>
</reference>
<dbReference type="AlphaFoldDB" id="A0AAU8PI25"/>
<accession>A0AAU8PI25</accession>
<dbReference type="SUPFAM" id="SSF56784">
    <property type="entry name" value="HAD-like"/>
    <property type="match status" value="1"/>
</dbReference>
<keyword evidence="2 4" id="KW-0378">Hydrolase</keyword>
<keyword evidence="1" id="KW-0479">Metal-binding</keyword>
<dbReference type="GO" id="GO:0016791">
    <property type="term" value="F:phosphatase activity"/>
    <property type="evidence" value="ECO:0007669"/>
    <property type="project" value="TreeGrafter"/>
</dbReference>
<dbReference type="InterPro" id="IPR036412">
    <property type="entry name" value="HAD-like_sf"/>
</dbReference>
<evidence type="ECO:0000313" key="4">
    <source>
        <dbReference type="EMBL" id="AEG15304.1"/>
    </source>
</evidence>
<dbReference type="Pfam" id="PF00702">
    <property type="entry name" value="Hydrolase"/>
    <property type="match status" value="1"/>
</dbReference>
<dbReference type="InterPro" id="IPR023214">
    <property type="entry name" value="HAD_sf"/>
</dbReference>
<sequence>MVKAIIFDMDDTLYPEMAFVESGFKAVSAYIAKKTGIFADRILDALWQEFNLNKRGVFDRLLNCYDGFSVEELVEVYRTHTPKIKLSSDAIEILIRMRKACKCRIGVLTDGPAKTQINKFSALGLEEYVDAVLFTDILGQQYWKPSTKGFLCILEILRVLPQDTVYVGDNPTKDFVAPNILGMISVFVKRKEGLYVKNPAPLSGKPHYTISSLMELMELFPEAF</sequence>
<dbReference type="EMBL" id="CP002770">
    <property type="protein sequence ID" value="AEG15304.1"/>
    <property type="molecule type" value="Genomic_DNA"/>
</dbReference>
<keyword evidence="3" id="KW-0460">Magnesium</keyword>
<dbReference type="RefSeq" id="WP_013822818.1">
    <property type="nucleotide sequence ID" value="NC_015573.1"/>
</dbReference>
<keyword evidence="5" id="KW-1185">Reference proteome</keyword>
<dbReference type="KEGG" id="dku:Desku_1735"/>
<dbReference type="Gene3D" id="3.40.50.1000">
    <property type="entry name" value="HAD superfamily/HAD-like"/>
    <property type="match status" value="1"/>
</dbReference>
<dbReference type="Proteomes" id="UP000009229">
    <property type="component" value="Chromosome"/>
</dbReference>